<feature type="transmembrane region" description="Helical" evidence="19">
    <location>
        <begin position="52"/>
        <end position="71"/>
    </location>
</feature>
<dbReference type="InterPro" id="IPR000829">
    <property type="entry name" value="DAGK"/>
</dbReference>
<comment type="similarity">
    <text evidence="2">Belongs to the bacterial diacylglycerol kinase family.</text>
</comment>
<evidence type="ECO:0000256" key="3">
    <source>
        <dbReference type="ARBA" id="ARBA00022475"/>
    </source>
</evidence>
<proteinExistence type="inferred from homology"/>
<comment type="cofactor">
    <cofactor evidence="18">
        <name>Mg(2+)</name>
        <dbReference type="ChEBI" id="CHEBI:18420"/>
    </cofactor>
    <text evidence="18">Mn(2+), Zn(2+), Cd(2+) and Co(2+) support activity to lesser extents.</text>
</comment>
<evidence type="ECO:0000256" key="14">
    <source>
        <dbReference type="ARBA" id="ARBA00023264"/>
    </source>
</evidence>
<keyword evidence="4" id="KW-0444">Lipid biosynthesis</keyword>
<evidence type="ECO:0000256" key="15">
    <source>
        <dbReference type="PIRSR" id="PIRSR600829-1"/>
    </source>
</evidence>
<feature type="binding site" evidence="18">
    <location>
        <position position="72"/>
    </location>
    <ligand>
        <name>a divalent metal cation</name>
        <dbReference type="ChEBI" id="CHEBI:60240"/>
    </ligand>
</feature>
<sequence>MIMKESKNSFSYAWSGVKYVFKNEKNFRVELAFGVAAFILSLYLGIGRLELVAILFLIFLVLILELLNSALEKFVDILKPRLHLQVGVVKDIMAAMVLLSAFASLIIGVYIFLPYILEKFFN</sequence>
<evidence type="ECO:0000256" key="17">
    <source>
        <dbReference type="PIRSR" id="PIRSR600829-3"/>
    </source>
</evidence>
<dbReference type="AlphaFoldDB" id="A0A2H0N4S6"/>
<evidence type="ECO:0000256" key="18">
    <source>
        <dbReference type="PIRSR" id="PIRSR600829-4"/>
    </source>
</evidence>
<evidence type="ECO:0000256" key="12">
    <source>
        <dbReference type="ARBA" id="ARBA00023136"/>
    </source>
</evidence>
<dbReference type="CDD" id="cd14263">
    <property type="entry name" value="DAGK_IM_like"/>
    <property type="match status" value="1"/>
</dbReference>
<feature type="binding site" evidence="17">
    <location>
        <position position="24"/>
    </location>
    <ligand>
        <name>ATP</name>
        <dbReference type="ChEBI" id="CHEBI:30616"/>
    </ligand>
</feature>
<feature type="transmembrane region" description="Helical" evidence="19">
    <location>
        <begin position="27"/>
        <end position="46"/>
    </location>
</feature>
<keyword evidence="12 19" id="KW-0472">Membrane</keyword>
<feature type="active site" description="Proton acceptor" evidence="15">
    <location>
        <position position="65"/>
    </location>
</feature>
<keyword evidence="18" id="KW-0460">Magnesium</keyword>
<dbReference type="InterPro" id="IPR036945">
    <property type="entry name" value="DAGK_sf"/>
</dbReference>
<evidence type="ECO:0000256" key="13">
    <source>
        <dbReference type="ARBA" id="ARBA00023209"/>
    </source>
</evidence>
<dbReference type="GO" id="GO:0046872">
    <property type="term" value="F:metal ion binding"/>
    <property type="evidence" value="ECO:0007669"/>
    <property type="project" value="UniProtKB-KW"/>
</dbReference>
<dbReference type="Proteomes" id="UP000229600">
    <property type="component" value="Unassembled WGS sequence"/>
</dbReference>
<evidence type="ECO:0000256" key="7">
    <source>
        <dbReference type="ARBA" id="ARBA00022741"/>
    </source>
</evidence>
<evidence type="ECO:0000256" key="6">
    <source>
        <dbReference type="ARBA" id="ARBA00022692"/>
    </source>
</evidence>
<comment type="subcellular location">
    <subcellularLocation>
        <location evidence="1">Cell membrane</location>
        <topology evidence="1">Multi-pass membrane protein</topology>
    </subcellularLocation>
</comment>
<keyword evidence="7 17" id="KW-0547">Nucleotide-binding</keyword>
<dbReference type="GO" id="GO:0005886">
    <property type="term" value="C:plasma membrane"/>
    <property type="evidence" value="ECO:0007669"/>
    <property type="project" value="UniProtKB-SubCell"/>
</dbReference>
<feature type="binding site" evidence="18">
    <location>
        <position position="24"/>
    </location>
    <ligand>
        <name>a divalent metal cation</name>
        <dbReference type="ChEBI" id="CHEBI:60240"/>
    </ligand>
</feature>
<dbReference type="PANTHER" id="PTHR34299:SF1">
    <property type="entry name" value="DIACYLGLYCEROL KINASE"/>
    <property type="match status" value="1"/>
</dbReference>
<feature type="transmembrane region" description="Helical" evidence="19">
    <location>
        <begin position="92"/>
        <end position="117"/>
    </location>
</feature>
<feature type="binding site" evidence="17">
    <location>
        <position position="12"/>
    </location>
    <ligand>
        <name>ATP</name>
        <dbReference type="ChEBI" id="CHEBI:30616"/>
    </ligand>
</feature>
<dbReference type="GO" id="GO:0008654">
    <property type="term" value="P:phospholipid biosynthetic process"/>
    <property type="evidence" value="ECO:0007669"/>
    <property type="project" value="UniProtKB-KW"/>
</dbReference>
<dbReference type="Pfam" id="PF01219">
    <property type="entry name" value="DAGK_prokar"/>
    <property type="match status" value="1"/>
</dbReference>
<evidence type="ECO:0000313" key="21">
    <source>
        <dbReference type="Proteomes" id="UP000229600"/>
    </source>
</evidence>
<name>A0A2H0N4S6_9BACT</name>
<protein>
    <submittedName>
        <fullName evidence="20">Diacylglycerol kinase</fullName>
    </submittedName>
</protein>
<keyword evidence="6 19" id="KW-0812">Transmembrane</keyword>
<evidence type="ECO:0000256" key="11">
    <source>
        <dbReference type="ARBA" id="ARBA00023098"/>
    </source>
</evidence>
<dbReference type="GO" id="GO:0016301">
    <property type="term" value="F:kinase activity"/>
    <property type="evidence" value="ECO:0007669"/>
    <property type="project" value="UniProtKB-KW"/>
</dbReference>
<keyword evidence="11" id="KW-0443">Lipid metabolism</keyword>
<keyword evidence="10 19" id="KW-1133">Transmembrane helix</keyword>
<dbReference type="PROSITE" id="PS01069">
    <property type="entry name" value="DAGK_PROKAR"/>
    <property type="match status" value="1"/>
</dbReference>
<feature type="binding site" evidence="17">
    <location>
        <begin position="90"/>
        <end position="91"/>
    </location>
    <ligand>
        <name>ATP</name>
        <dbReference type="ChEBI" id="CHEBI:30616"/>
    </ligand>
</feature>
<organism evidence="20 21">
    <name type="scientific">Candidatus Magasanikbacteria bacterium CG11_big_fil_rev_8_21_14_0_20_39_34</name>
    <dbReference type="NCBI Taxonomy" id="1974653"/>
    <lineage>
        <taxon>Bacteria</taxon>
        <taxon>Candidatus Magasanikiibacteriota</taxon>
    </lineage>
</organism>
<evidence type="ECO:0000256" key="4">
    <source>
        <dbReference type="ARBA" id="ARBA00022516"/>
    </source>
</evidence>
<evidence type="ECO:0000313" key="20">
    <source>
        <dbReference type="EMBL" id="PIR03897.1"/>
    </source>
</evidence>
<accession>A0A2H0N4S6</accession>
<evidence type="ECO:0000256" key="5">
    <source>
        <dbReference type="ARBA" id="ARBA00022679"/>
    </source>
</evidence>
<evidence type="ECO:0000256" key="2">
    <source>
        <dbReference type="ARBA" id="ARBA00005967"/>
    </source>
</evidence>
<keyword evidence="3" id="KW-1003">Cell membrane</keyword>
<feature type="binding site" evidence="16">
    <location>
        <position position="65"/>
    </location>
    <ligand>
        <name>substrate</name>
    </ligand>
</feature>
<dbReference type="Gene3D" id="1.10.287.3610">
    <property type="match status" value="1"/>
</dbReference>
<feature type="binding site" evidence="17">
    <location>
        <position position="72"/>
    </location>
    <ligand>
        <name>ATP</name>
        <dbReference type="ChEBI" id="CHEBI:30616"/>
    </ligand>
</feature>
<gene>
    <name evidence="20" type="ORF">COV59_01780</name>
</gene>
<evidence type="ECO:0000256" key="8">
    <source>
        <dbReference type="ARBA" id="ARBA00022777"/>
    </source>
</evidence>
<keyword evidence="18" id="KW-0479">Metal-binding</keyword>
<keyword evidence="14" id="KW-1208">Phospholipid metabolism</keyword>
<dbReference type="EMBL" id="PCWN01000007">
    <property type="protein sequence ID" value="PIR03897.1"/>
    <property type="molecule type" value="Genomic_DNA"/>
</dbReference>
<reference evidence="20 21" key="1">
    <citation type="submission" date="2017-09" db="EMBL/GenBank/DDBJ databases">
        <title>Depth-based differentiation of microbial function through sediment-hosted aquifers and enrichment of novel symbionts in the deep terrestrial subsurface.</title>
        <authorList>
            <person name="Probst A.J."/>
            <person name="Ladd B."/>
            <person name="Jarett J.K."/>
            <person name="Geller-Mcgrath D.E."/>
            <person name="Sieber C.M."/>
            <person name="Emerson J.B."/>
            <person name="Anantharaman K."/>
            <person name="Thomas B.C."/>
            <person name="Malmstrom R."/>
            <person name="Stieglmeier M."/>
            <person name="Klingl A."/>
            <person name="Woyke T."/>
            <person name="Ryan C.M."/>
            <person name="Banfield J.F."/>
        </authorList>
    </citation>
    <scope>NUCLEOTIDE SEQUENCE [LARGE SCALE GENOMIC DNA]</scope>
    <source>
        <strain evidence="20">CG11_big_fil_rev_8_21_14_0_20_39_34</strain>
    </source>
</reference>
<keyword evidence="8 20" id="KW-0418">Kinase</keyword>
<evidence type="ECO:0000256" key="10">
    <source>
        <dbReference type="ARBA" id="ARBA00022989"/>
    </source>
</evidence>
<evidence type="ECO:0000256" key="16">
    <source>
        <dbReference type="PIRSR" id="PIRSR600829-2"/>
    </source>
</evidence>
<keyword evidence="9 17" id="KW-0067">ATP-binding</keyword>
<keyword evidence="13" id="KW-0594">Phospholipid biosynthesis</keyword>
<keyword evidence="5" id="KW-0808">Transferase</keyword>
<comment type="caution">
    <text evidence="20">The sequence shown here is derived from an EMBL/GenBank/DDBJ whole genome shotgun (WGS) entry which is preliminary data.</text>
</comment>
<dbReference type="GO" id="GO:0005524">
    <property type="term" value="F:ATP binding"/>
    <property type="evidence" value="ECO:0007669"/>
    <property type="project" value="UniProtKB-KW"/>
</dbReference>
<evidence type="ECO:0000256" key="1">
    <source>
        <dbReference type="ARBA" id="ARBA00004651"/>
    </source>
</evidence>
<evidence type="ECO:0000256" key="19">
    <source>
        <dbReference type="SAM" id="Phobius"/>
    </source>
</evidence>
<evidence type="ECO:0000256" key="9">
    <source>
        <dbReference type="ARBA" id="ARBA00022840"/>
    </source>
</evidence>
<dbReference type="PANTHER" id="PTHR34299">
    <property type="entry name" value="DIACYLGLYCEROL KINASE"/>
    <property type="match status" value="1"/>
</dbReference>